<evidence type="ECO:0000256" key="2">
    <source>
        <dbReference type="ARBA" id="ARBA00013081"/>
    </source>
</evidence>
<dbReference type="SMART" id="SM00332">
    <property type="entry name" value="PP2Cc"/>
    <property type="match status" value="1"/>
</dbReference>
<evidence type="ECO:0000256" key="7">
    <source>
        <dbReference type="ARBA" id="ARBA00047761"/>
    </source>
</evidence>
<sequence length="251" mass="28457">MNQYYLTDQGKVREHNEDIGGVFYNKDNQQLSVVADGMGGHKAGDVASQMVIDYLSEKWKESTFLMTKEETEKWLSHSIQEVNQQVYRYAQENVDYAGMGTTVVAVLFAADFISVAHIGDSRCYLYHNQALRQVTEDHSLVNELVRTGQLSKEDAEYHPRKNVLLKALGTDEEIIPDVNTEEWYLSDRLLICSDGLSNKVTDKELEDFLEKDITLEEISQQLVDLANERGGEDNITVVLSEHDESVEGDLS</sequence>
<feature type="domain" description="PPM-type phosphatase" evidence="9">
    <location>
        <begin position="2"/>
        <end position="242"/>
    </location>
</feature>
<dbReference type="GO" id="GO:0004722">
    <property type="term" value="F:protein serine/threonine phosphatase activity"/>
    <property type="evidence" value="ECO:0007669"/>
    <property type="project" value="UniProtKB-EC"/>
</dbReference>
<dbReference type="Gene3D" id="3.60.40.10">
    <property type="entry name" value="PPM-type phosphatase domain"/>
    <property type="match status" value="1"/>
</dbReference>
<evidence type="ECO:0000256" key="8">
    <source>
        <dbReference type="ARBA" id="ARBA00048336"/>
    </source>
</evidence>
<dbReference type="PANTHER" id="PTHR13832:SF860">
    <property type="entry name" value="PROTEIN PHOSPHATASE PHPP"/>
    <property type="match status" value="1"/>
</dbReference>
<accession>A0A917TFH3</accession>
<keyword evidence="5" id="KW-0904">Protein phosphatase</keyword>
<dbReference type="GO" id="GO:0046872">
    <property type="term" value="F:metal ion binding"/>
    <property type="evidence" value="ECO:0007669"/>
    <property type="project" value="UniProtKB-KW"/>
</dbReference>
<dbReference type="EC" id="3.1.3.16" evidence="2"/>
<dbReference type="InterPro" id="IPR036457">
    <property type="entry name" value="PPM-type-like_dom_sf"/>
</dbReference>
<dbReference type="Proteomes" id="UP000618460">
    <property type="component" value="Unassembled WGS sequence"/>
</dbReference>
<dbReference type="InterPro" id="IPR001932">
    <property type="entry name" value="PPM-type_phosphatase-like_dom"/>
</dbReference>
<dbReference type="SUPFAM" id="SSF81606">
    <property type="entry name" value="PP2C-like"/>
    <property type="match status" value="1"/>
</dbReference>
<evidence type="ECO:0000313" key="11">
    <source>
        <dbReference type="Proteomes" id="UP000618460"/>
    </source>
</evidence>
<comment type="caution">
    <text evidence="10">The sequence shown here is derived from an EMBL/GenBank/DDBJ whole genome shotgun (WGS) entry which is preliminary data.</text>
</comment>
<proteinExistence type="predicted"/>
<dbReference type="CDD" id="cd00143">
    <property type="entry name" value="PP2Cc"/>
    <property type="match status" value="1"/>
</dbReference>
<dbReference type="SMART" id="SM00331">
    <property type="entry name" value="PP2C_SIG"/>
    <property type="match status" value="1"/>
</dbReference>
<evidence type="ECO:0000313" key="10">
    <source>
        <dbReference type="EMBL" id="GGM21016.1"/>
    </source>
</evidence>
<comment type="cofactor">
    <cofactor evidence="1">
        <name>Mn(2+)</name>
        <dbReference type="ChEBI" id="CHEBI:29035"/>
    </cofactor>
</comment>
<evidence type="ECO:0000256" key="6">
    <source>
        <dbReference type="ARBA" id="ARBA00023211"/>
    </source>
</evidence>
<evidence type="ECO:0000256" key="5">
    <source>
        <dbReference type="ARBA" id="ARBA00022912"/>
    </source>
</evidence>
<keyword evidence="4" id="KW-0378">Hydrolase</keyword>
<evidence type="ECO:0000259" key="9">
    <source>
        <dbReference type="PROSITE" id="PS51746"/>
    </source>
</evidence>
<reference evidence="10" key="2">
    <citation type="submission" date="2020-09" db="EMBL/GenBank/DDBJ databases">
        <authorList>
            <person name="Sun Q."/>
            <person name="Zhou Y."/>
        </authorList>
    </citation>
    <scope>NUCLEOTIDE SEQUENCE</scope>
    <source>
        <strain evidence="10">CGMCC 1.6333</strain>
    </source>
</reference>
<organism evidence="10 11">
    <name type="scientific">Paraliobacillus quinghaiensis</name>
    <dbReference type="NCBI Taxonomy" id="470815"/>
    <lineage>
        <taxon>Bacteria</taxon>
        <taxon>Bacillati</taxon>
        <taxon>Bacillota</taxon>
        <taxon>Bacilli</taxon>
        <taxon>Bacillales</taxon>
        <taxon>Bacillaceae</taxon>
        <taxon>Paraliobacillus</taxon>
    </lineage>
</organism>
<dbReference type="InterPro" id="IPR015655">
    <property type="entry name" value="PP2C"/>
</dbReference>
<keyword evidence="11" id="KW-1185">Reference proteome</keyword>
<comment type="catalytic activity">
    <reaction evidence="8">
        <text>O-phospho-L-threonyl-[protein] + H2O = L-threonyl-[protein] + phosphate</text>
        <dbReference type="Rhea" id="RHEA:47004"/>
        <dbReference type="Rhea" id="RHEA-COMP:11060"/>
        <dbReference type="Rhea" id="RHEA-COMP:11605"/>
        <dbReference type="ChEBI" id="CHEBI:15377"/>
        <dbReference type="ChEBI" id="CHEBI:30013"/>
        <dbReference type="ChEBI" id="CHEBI:43474"/>
        <dbReference type="ChEBI" id="CHEBI:61977"/>
        <dbReference type="EC" id="3.1.3.16"/>
    </reaction>
</comment>
<keyword evidence="3" id="KW-0479">Metal-binding</keyword>
<dbReference type="EMBL" id="BMLG01000001">
    <property type="protein sequence ID" value="GGM21016.1"/>
    <property type="molecule type" value="Genomic_DNA"/>
</dbReference>
<dbReference type="PANTHER" id="PTHR13832">
    <property type="entry name" value="PROTEIN PHOSPHATASE 2C"/>
    <property type="match status" value="1"/>
</dbReference>
<dbReference type="AlphaFoldDB" id="A0A917TFH3"/>
<gene>
    <name evidence="10" type="primary">stp</name>
    <name evidence="10" type="ORF">GCM10011351_03610</name>
</gene>
<evidence type="ECO:0000256" key="1">
    <source>
        <dbReference type="ARBA" id="ARBA00001936"/>
    </source>
</evidence>
<evidence type="ECO:0000256" key="4">
    <source>
        <dbReference type="ARBA" id="ARBA00022801"/>
    </source>
</evidence>
<dbReference type="RefSeq" id="WP_117151694.1">
    <property type="nucleotide sequence ID" value="NZ_BMLG01000001.1"/>
</dbReference>
<dbReference type="FunFam" id="3.60.40.10:FF:000002">
    <property type="entry name" value="Serine/threonine phosphatase stp"/>
    <property type="match status" value="1"/>
</dbReference>
<dbReference type="NCBIfam" id="NF033484">
    <property type="entry name" value="Stp1_PP2C_phos"/>
    <property type="match status" value="1"/>
</dbReference>
<protein>
    <recommendedName>
        <fullName evidence="2">protein-serine/threonine phosphatase</fullName>
        <ecNumber evidence="2">3.1.3.16</ecNumber>
    </recommendedName>
</protein>
<dbReference type="OrthoDB" id="9801841at2"/>
<dbReference type="PROSITE" id="PS51746">
    <property type="entry name" value="PPM_2"/>
    <property type="match status" value="1"/>
</dbReference>
<comment type="catalytic activity">
    <reaction evidence="7">
        <text>O-phospho-L-seryl-[protein] + H2O = L-seryl-[protein] + phosphate</text>
        <dbReference type="Rhea" id="RHEA:20629"/>
        <dbReference type="Rhea" id="RHEA-COMP:9863"/>
        <dbReference type="Rhea" id="RHEA-COMP:11604"/>
        <dbReference type="ChEBI" id="CHEBI:15377"/>
        <dbReference type="ChEBI" id="CHEBI:29999"/>
        <dbReference type="ChEBI" id="CHEBI:43474"/>
        <dbReference type="ChEBI" id="CHEBI:83421"/>
        <dbReference type="EC" id="3.1.3.16"/>
    </reaction>
</comment>
<evidence type="ECO:0000256" key="3">
    <source>
        <dbReference type="ARBA" id="ARBA00022723"/>
    </source>
</evidence>
<dbReference type="Pfam" id="PF13672">
    <property type="entry name" value="PP2C_2"/>
    <property type="match status" value="1"/>
</dbReference>
<name>A0A917TFH3_9BACI</name>
<keyword evidence="6" id="KW-0464">Manganese</keyword>
<reference evidence="10" key="1">
    <citation type="journal article" date="2014" name="Int. J. Syst. Evol. Microbiol.">
        <title>Complete genome sequence of Corynebacterium casei LMG S-19264T (=DSM 44701T), isolated from a smear-ripened cheese.</title>
        <authorList>
            <consortium name="US DOE Joint Genome Institute (JGI-PGF)"/>
            <person name="Walter F."/>
            <person name="Albersmeier A."/>
            <person name="Kalinowski J."/>
            <person name="Ruckert C."/>
        </authorList>
    </citation>
    <scope>NUCLEOTIDE SEQUENCE</scope>
    <source>
        <strain evidence="10">CGMCC 1.6333</strain>
    </source>
</reference>